<evidence type="ECO:0000313" key="5">
    <source>
        <dbReference type="Proteomes" id="UP000281955"/>
    </source>
</evidence>
<keyword evidence="5" id="KW-1185">Reference proteome</keyword>
<gene>
    <name evidence="4" type="ORF">CLV35_2007</name>
</gene>
<dbReference type="InParanoid" id="A0A420XQL5"/>
<dbReference type="GO" id="GO:0016887">
    <property type="term" value="F:ATP hydrolysis activity"/>
    <property type="evidence" value="ECO:0007669"/>
    <property type="project" value="InterPro"/>
</dbReference>
<dbReference type="Proteomes" id="UP000281955">
    <property type="component" value="Unassembled WGS sequence"/>
</dbReference>
<dbReference type="InterPro" id="IPR050107">
    <property type="entry name" value="ABC_carbohydrate_import_ATPase"/>
</dbReference>
<dbReference type="InterPro" id="IPR017871">
    <property type="entry name" value="ABC_transporter-like_CS"/>
</dbReference>
<dbReference type="Pfam" id="PF00005">
    <property type="entry name" value="ABC_tran"/>
    <property type="match status" value="1"/>
</dbReference>
<dbReference type="PANTHER" id="PTHR43790">
    <property type="entry name" value="CARBOHYDRATE TRANSPORT ATP-BINDING PROTEIN MG119-RELATED"/>
    <property type="match status" value="1"/>
</dbReference>
<accession>A0A420XQL5</accession>
<dbReference type="CDD" id="cd03216">
    <property type="entry name" value="ABC_Carb_Monos_I"/>
    <property type="match status" value="1"/>
</dbReference>
<keyword evidence="4" id="KW-0762">Sugar transport</keyword>
<evidence type="ECO:0000256" key="2">
    <source>
        <dbReference type="ARBA" id="ARBA00022840"/>
    </source>
</evidence>
<name>A0A420XQL5_9ACTN</name>
<dbReference type="SMART" id="SM00382">
    <property type="entry name" value="AAA"/>
    <property type="match status" value="1"/>
</dbReference>
<sequence>MTETQTATRPVVELRGVTKRYAGVTAVSDLSLRLMPGEVFCLLGENGAGKSTVIKLLTGVERPTSGSVVVDGEEVSFSSPRAARDVGIATVYQEVATLPLMSVARNFVLGAEPTVGWGPFKRIDMATASRTALAELKNLGIRRVDDGRQLVGTMSGGERQALAIARAVHFGARVLVLDEPTAALGVRESATVLRLVSRVRERGVAVLFITHNAYHAHAAGDRFMVLRRGEPSAEFARGERSIGEVIELMAGGAELQSLLTGVERGQVGVGDDSSAV</sequence>
<dbReference type="OrthoDB" id="7875923at2"/>
<organism evidence="4 5">
    <name type="scientific">Motilibacter peucedani</name>
    <dbReference type="NCBI Taxonomy" id="598650"/>
    <lineage>
        <taxon>Bacteria</taxon>
        <taxon>Bacillati</taxon>
        <taxon>Actinomycetota</taxon>
        <taxon>Actinomycetes</taxon>
        <taxon>Motilibacterales</taxon>
        <taxon>Motilibacteraceae</taxon>
        <taxon>Motilibacter</taxon>
    </lineage>
</organism>
<evidence type="ECO:0000259" key="3">
    <source>
        <dbReference type="PROSITE" id="PS50893"/>
    </source>
</evidence>
<dbReference type="InterPro" id="IPR003439">
    <property type="entry name" value="ABC_transporter-like_ATP-bd"/>
</dbReference>
<dbReference type="GO" id="GO:0005524">
    <property type="term" value="F:ATP binding"/>
    <property type="evidence" value="ECO:0007669"/>
    <property type="project" value="UniProtKB-KW"/>
</dbReference>
<dbReference type="SUPFAM" id="SSF52540">
    <property type="entry name" value="P-loop containing nucleoside triphosphate hydrolases"/>
    <property type="match status" value="1"/>
</dbReference>
<comment type="caution">
    <text evidence="4">The sequence shown here is derived from an EMBL/GenBank/DDBJ whole genome shotgun (WGS) entry which is preliminary data.</text>
</comment>
<keyword evidence="2 4" id="KW-0067">ATP-binding</keyword>
<dbReference type="EMBL" id="RBWV01000011">
    <property type="protein sequence ID" value="RKS75537.1"/>
    <property type="molecule type" value="Genomic_DNA"/>
</dbReference>
<dbReference type="InterPro" id="IPR027417">
    <property type="entry name" value="P-loop_NTPase"/>
</dbReference>
<keyword evidence="4" id="KW-0813">Transport</keyword>
<proteinExistence type="predicted"/>
<dbReference type="AlphaFoldDB" id="A0A420XQL5"/>
<keyword evidence="1" id="KW-0547">Nucleotide-binding</keyword>
<evidence type="ECO:0000313" key="4">
    <source>
        <dbReference type="EMBL" id="RKS75537.1"/>
    </source>
</evidence>
<feature type="domain" description="ABC transporter" evidence="3">
    <location>
        <begin position="12"/>
        <end position="253"/>
    </location>
</feature>
<reference evidence="4 5" key="1">
    <citation type="submission" date="2018-10" db="EMBL/GenBank/DDBJ databases">
        <title>Genomic Encyclopedia of Archaeal and Bacterial Type Strains, Phase II (KMG-II): from individual species to whole genera.</title>
        <authorList>
            <person name="Goeker M."/>
        </authorList>
    </citation>
    <scope>NUCLEOTIDE SEQUENCE [LARGE SCALE GENOMIC DNA]</scope>
    <source>
        <strain evidence="4 5">RP-AC37</strain>
    </source>
</reference>
<protein>
    <submittedName>
        <fullName evidence="4">Simple sugar transport system ATP-binding protein</fullName>
    </submittedName>
</protein>
<dbReference type="InterPro" id="IPR003593">
    <property type="entry name" value="AAA+_ATPase"/>
</dbReference>
<dbReference type="RefSeq" id="WP_121193299.1">
    <property type="nucleotide sequence ID" value="NZ_RBWV01000011.1"/>
</dbReference>
<dbReference type="PANTHER" id="PTHR43790:SF8">
    <property type="entry name" value="SUGAR ABC TRANSPORTER ATP-BINDING PROTEIN"/>
    <property type="match status" value="1"/>
</dbReference>
<dbReference type="PROSITE" id="PS50893">
    <property type="entry name" value="ABC_TRANSPORTER_2"/>
    <property type="match status" value="1"/>
</dbReference>
<dbReference type="PROSITE" id="PS00211">
    <property type="entry name" value="ABC_TRANSPORTER_1"/>
    <property type="match status" value="1"/>
</dbReference>
<dbReference type="Gene3D" id="3.40.50.300">
    <property type="entry name" value="P-loop containing nucleotide triphosphate hydrolases"/>
    <property type="match status" value="1"/>
</dbReference>
<evidence type="ECO:0000256" key="1">
    <source>
        <dbReference type="ARBA" id="ARBA00022741"/>
    </source>
</evidence>